<dbReference type="InterPro" id="IPR050111">
    <property type="entry name" value="C-type_lectin/snaclec_domain"/>
</dbReference>
<gene>
    <name evidence="4" type="ORF">PLOB_00016106</name>
</gene>
<comment type="caution">
    <text evidence="4">The sequence shown here is derived from an EMBL/GenBank/DDBJ whole genome shotgun (WGS) entry which is preliminary data.</text>
</comment>
<reference evidence="4 5" key="1">
    <citation type="submission" date="2022-05" db="EMBL/GenBank/DDBJ databases">
        <authorList>
            <consortium name="Genoscope - CEA"/>
            <person name="William W."/>
        </authorList>
    </citation>
    <scope>NUCLEOTIDE SEQUENCE [LARGE SCALE GENOMIC DNA]</scope>
</reference>
<name>A0ABN8MTL3_9CNID</name>
<sequence>MCPRDWLYRDGSCYRAYNPEKSWNKALEYCQEKEGQLVSINSDREQQFVYQNMAVNKTLWIGLVKDRGLGIFRWSNGQRLTFTNWIEKPNISGHEDCGEMTDYSVFHGQWNDNTCSTKLPFICEKGALFGRYFKQYTGKQLDNHVISHVTTTSSDLECLLWCQRHMNCQSVNYRQNLQQDRICELSNASQVGFPHDLIDNKDFSYFESIELI</sequence>
<evidence type="ECO:0000259" key="3">
    <source>
        <dbReference type="PROSITE" id="PS50948"/>
    </source>
</evidence>
<evidence type="ECO:0000313" key="4">
    <source>
        <dbReference type="EMBL" id="CAH3033831.1"/>
    </source>
</evidence>
<evidence type="ECO:0000256" key="1">
    <source>
        <dbReference type="ARBA" id="ARBA00023157"/>
    </source>
</evidence>
<keyword evidence="1" id="KW-1015">Disulfide bond</keyword>
<dbReference type="PROSITE" id="PS50041">
    <property type="entry name" value="C_TYPE_LECTIN_2"/>
    <property type="match status" value="1"/>
</dbReference>
<dbReference type="PROSITE" id="PS50948">
    <property type="entry name" value="PAN"/>
    <property type="match status" value="1"/>
</dbReference>
<evidence type="ECO:0000259" key="2">
    <source>
        <dbReference type="PROSITE" id="PS50041"/>
    </source>
</evidence>
<dbReference type="Proteomes" id="UP001159405">
    <property type="component" value="Unassembled WGS sequence"/>
</dbReference>
<evidence type="ECO:0000313" key="5">
    <source>
        <dbReference type="Proteomes" id="UP001159405"/>
    </source>
</evidence>
<dbReference type="PANTHER" id="PTHR22803">
    <property type="entry name" value="MANNOSE, PHOSPHOLIPASE, LECTIN RECEPTOR RELATED"/>
    <property type="match status" value="1"/>
</dbReference>
<dbReference type="InterPro" id="IPR003609">
    <property type="entry name" value="Pan_app"/>
</dbReference>
<feature type="domain" description="C-type lectin" evidence="2">
    <location>
        <begin position="9"/>
        <end position="124"/>
    </location>
</feature>
<dbReference type="SUPFAM" id="SSF56436">
    <property type="entry name" value="C-type lectin-like"/>
    <property type="match status" value="1"/>
</dbReference>
<dbReference type="SUPFAM" id="SSF57414">
    <property type="entry name" value="Hairpin loop containing domain-like"/>
    <property type="match status" value="1"/>
</dbReference>
<dbReference type="Pfam" id="PF00059">
    <property type="entry name" value="Lectin_C"/>
    <property type="match status" value="1"/>
</dbReference>
<dbReference type="InterPro" id="IPR018378">
    <property type="entry name" value="C-type_lectin_CS"/>
</dbReference>
<protein>
    <submittedName>
        <fullName evidence="4">Uncharacterized protein</fullName>
    </submittedName>
</protein>
<organism evidence="4 5">
    <name type="scientific">Porites lobata</name>
    <dbReference type="NCBI Taxonomy" id="104759"/>
    <lineage>
        <taxon>Eukaryota</taxon>
        <taxon>Metazoa</taxon>
        <taxon>Cnidaria</taxon>
        <taxon>Anthozoa</taxon>
        <taxon>Hexacorallia</taxon>
        <taxon>Scleractinia</taxon>
        <taxon>Fungiina</taxon>
        <taxon>Poritidae</taxon>
        <taxon>Porites</taxon>
    </lineage>
</organism>
<dbReference type="Gene3D" id="3.10.100.10">
    <property type="entry name" value="Mannose-Binding Protein A, subunit A"/>
    <property type="match status" value="1"/>
</dbReference>
<accession>A0ABN8MTL3</accession>
<dbReference type="Pfam" id="PF00024">
    <property type="entry name" value="PAN_1"/>
    <property type="match status" value="1"/>
</dbReference>
<keyword evidence="5" id="KW-1185">Reference proteome</keyword>
<proteinExistence type="predicted"/>
<dbReference type="PROSITE" id="PS00615">
    <property type="entry name" value="C_TYPE_LECTIN_1"/>
    <property type="match status" value="1"/>
</dbReference>
<dbReference type="InterPro" id="IPR001304">
    <property type="entry name" value="C-type_lectin-like"/>
</dbReference>
<dbReference type="EMBL" id="CALNXK010000002">
    <property type="protein sequence ID" value="CAH3033831.1"/>
    <property type="molecule type" value="Genomic_DNA"/>
</dbReference>
<dbReference type="SMART" id="SM00034">
    <property type="entry name" value="CLECT"/>
    <property type="match status" value="1"/>
</dbReference>
<dbReference type="Gene3D" id="3.50.4.10">
    <property type="entry name" value="Hepatocyte Growth Factor"/>
    <property type="match status" value="1"/>
</dbReference>
<dbReference type="InterPro" id="IPR016187">
    <property type="entry name" value="CTDL_fold"/>
</dbReference>
<dbReference type="InterPro" id="IPR016186">
    <property type="entry name" value="C-type_lectin-like/link_sf"/>
</dbReference>
<feature type="domain" description="Apple" evidence="3">
    <location>
        <begin position="123"/>
        <end position="210"/>
    </location>
</feature>